<organism evidence="1 2">
    <name type="scientific">Stylosanthes scabra</name>
    <dbReference type="NCBI Taxonomy" id="79078"/>
    <lineage>
        <taxon>Eukaryota</taxon>
        <taxon>Viridiplantae</taxon>
        <taxon>Streptophyta</taxon>
        <taxon>Embryophyta</taxon>
        <taxon>Tracheophyta</taxon>
        <taxon>Spermatophyta</taxon>
        <taxon>Magnoliopsida</taxon>
        <taxon>eudicotyledons</taxon>
        <taxon>Gunneridae</taxon>
        <taxon>Pentapetalae</taxon>
        <taxon>rosids</taxon>
        <taxon>fabids</taxon>
        <taxon>Fabales</taxon>
        <taxon>Fabaceae</taxon>
        <taxon>Papilionoideae</taxon>
        <taxon>50 kb inversion clade</taxon>
        <taxon>dalbergioids sensu lato</taxon>
        <taxon>Dalbergieae</taxon>
        <taxon>Pterocarpus clade</taxon>
        <taxon>Stylosanthes</taxon>
    </lineage>
</organism>
<accession>A0ABU6Z2Y0</accession>
<name>A0ABU6Z2Y0_9FABA</name>
<reference evidence="1 2" key="1">
    <citation type="journal article" date="2023" name="Plants (Basel)">
        <title>Bridging the Gap: Combining Genomics and Transcriptomics Approaches to Understand Stylosanthes scabra, an Orphan Legume from the Brazilian Caatinga.</title>
        <authorList>
            <person name="Ferreira-Neto J.R.C."/>
            <person name="da Silva M.D."/>
            <person name="Binneck E."/>
            <person name="de Melo N.F."/>
            <person name="da Silva R.H."/>
            <person name="de Melo A.L.T.M."/>
            <person name="Pandolfi V."/>
            <person name="Bustamante F.O."/>
            <person name="Brasileiro-Vidal A.C."/>
            <person name="Benko-Iseppon A.M."/>
        </authorList>
    </citation>
    <scope>NUCLEOTIDE SEQUENCE [LARGE SCALE GENOMIC DNA]</scope>
    <source>
        <tissue evidence="1">Leaves</tissue>
    </source>
</reference>
<sequence length="53" mass="6118">MSLFGEGLTTIFIGFYYEKKEEEINELFMKALSFGCKLKSDAMRKLLSSKKSE</sequence>
<keyword evidence="2" id="KW-1185">Reference proteome</keyword>
<dbReference type="EMBL" id="JASCZI010271875">
    <property type="protein sequence ID" value="MED6216336.1"/>
    <property type="molecule type" value="Genomic_DNA"/>
</dbReference>
<proteinExistence type="predicted"/>
<evidence type="ECO:0000313" key="2">
    <source>
        <dbReference type="Proteomes" id="UP001341840"/>
    </source>
</evidence>
<gene>
    <name evidence="1" type="ORF">PIB30_006980</name>
</gene>
<evidence type="ECO:0000313" key="1">
    <source>
        <dbReference type="EMBL" id="MED6216336.1"/>
    </source>
</evidence>
<protein>
    <submittedName>
        <fullName evidence="1">Uncharacterized protein</fullName>
    </submittedName>
</protein>
<comment type="caution">
    <text evidence="1">The sequence shown here is derived from an EMBL/GenBank/DDBJ whole genome shotgun (WGS) entry which is preliminary data.</text>
</comment>
<dbReference type="Proteomes" id="UP001341840">
    <property type="component" value="Unassembled WGS sequence"/>
</dbReference>